<gene>
    <name evidence="2" type="ORF">ENJ40_04490</name>
</gene>
<evidence type="ECO:0000313" key="2">
    <source>
        <dbReference type="EMBL" id="HFC97704.1"/>
    </source>
</evidence>
<evidence type="ECO:0000259" key="1">
    <source>
        <dbReference type="PROSITE" id="PS50076"/>
    </source>
</evidence>
<dbReference type="Proteomes" id="UP000886043">
    <property type="component" value="Unassembled WGS sequence"/>
</dbReference>
<dbReference type="PANTHER" id="PTHR24074">
    <property type="entry name" value="CO-CHAPERONE PROTEIN DJLA"/>
    <property type="match status" value="1"/>
</dbReference>
<dbReference type="Gene3D" id="1.10.287.110">
    <property type="entry name" value="DnaJ domain"/>
    <property type="match status" value="1"/>
</dbReference>
<organism evidence="2">
    <name type="scientific">Thermosulfurimonas dismutans</name>
    <dbReference type="NCBI Taxonomy" id="999894"/>
    <lineage>
        <taxon>Bacteria</taxon>
        <taxon>Pseudomonadati</taxon>
        <taxon>Thermodesulfobacteriota</taxon>
        <taxon>Thermodesulfobacteria</taxon>
        <taxon>Thermodesulfobacteriales</taxon>
        <taxon>Thermodesulfobacteriaceae</taxon>
        <taxon>Thermosulfurimonas</taxon>
    </lineage>
</organism>
<dbReference type="InterPro" id="IPR001623">
    <property type="entry name" value="DnaJ_domain"/>
</dbReference>
<reference evidence="2" key="1">
    <citation type="journal article" date="2020" name="mSystems">
        <title>Genome- and Community-Level Interaction Insights into Carbon Utilization and Element Cycling Functions of Hydrothermarchaeota in Hydrothermal Sediment.</title>
        <authorList>
            <person name="Zhou Z."/>
            <person name="Liu Y."/>
            <person name="Xu W."/>
            <person name="Pan J."/>
            <person name="Luo Z.H."/>
            <person name="Li M."/>
        </authorList>
    </citation>
    <scope>NUCLEOTIDE SEQUENCE [LARGE SCALE GENOMIC DNA]</scope>
    <source>
        <strain evidence="2">HyVt-483</strain>
    </source>
</reference>
<dbReference type="Pfam" id="PF00226">
    <property type="entry name" value="DnaJ"/>
    <property type="match status" value="1"/>
</dbReference>
<protein>
    <submittedName>
        <fullName evidence="2">J domain-containing protein</fullName>
    </submittedName>
</protein>
<name>A0A7C3GUN4_9BACT</name>
<dbReference type="PRINTS" id="PR00625">
    <property type="entry name" value="JDOMAIN"/>
</dbReference>
<dbReference type="CDD" id="cd06257">
    <property type="entry name" value="DnaJ"/>
    <property type="match status" value="1"/>
</dbReference>
<dbReference type="PROSITE" id="PS50076">
    <property type="entry name" value="DNAJ_2"/>
    <property type="match status" value="1"/>
</dbReference>
<comment type="caution">
    <text evidence="2">The sequence shown here is derived from an EMBL/GenBank/DDBJ whole genome shotgun (WGS) entry which is preliminary data.</text>
</comment>
<dbReference type="EMBL" id="DRMH01000056">
    <property type="protein sequence ID" value="HFC97704.1"/>
    <property type="molecule type" value="Genomic_DNA"/>
</dbReference>
<dbReference type="AlphaFoldDB" id="A0A7C3GUN4"/>
<feature type="domain" description="J" evidence="1">
    <location>
        <begin position="11"/>
        <end position="64"/>
    </location>
</feature>
<accession>A0A7C3GUN4</accession>
<dbReference type="SUPFAM" id="SSF46565">
    <property type="entry name" value="Chaperone J-domain"/>
    <property type="match status" value="1"/>
</dbReference>
<dbReference type="InterPro" id="IPR036869">
    <property type="entry name" value="J_dom_sf"/>
</dbReference>
<dbReference type="SMART" id="SM00271">
    <property type="entry name" value="DnaJ"/>
    <property type="match status" value="1"/>
</dbReference>
<proteinExistence type="predicted"/>
<sequence length="101" mass="12203">MFPHKWRQLEEARRLLGLPRQTSRAEIRERYRKLAARYHPDRAGDAEKMKALNEAYRLLMDYCEHYRIELAPNDQGADAEEWWFLHFGEDPVWSGKKAREE</sequence>
<dbReference type="InterPro" id="IPR050817">
    <property type="entry name" value="DjlA_DnaK_co-chaperone"/>
</dbReference>